<feature type="transmembrane region" description="Helical" evidence="12">
    <location>
        <begin position="12"/>
        <end position="33"/>
    </location>
</feature>
<keyword evidence="9" id="KW-0067">ATP-binding</keyword>
<feature type="domain" description="Histidine kinase" evidence="13">
    <location>
        <begin position="241"/>
        <end position="429"/>
    </location>
</feature>
<feature type="transmembrane region" description="Helical" evidence="12">
    <location>
        <begin position="108"/>
        <end position="129"/>
    </location>
</feature>
<accession>A0A2S0VS51</accession>
<gene>
    <name evidence="14" type="ORF">C2869_11000</name>
</gene>
<evidence type="ECO:0000259" key="13">
    <source>
        <dbReference type="PROSITE" id="PS50109"/>
    </source>
</evidence>
<feature type="transmembrane region" description="Helical" evidence="12">
    <location>
        <begin position="161"/>
        <end position="181"/>
    </location>
</feature>
<evidence type="ECO:0000256" key="6">
    <source>
        <dbReference type="ARBA" id="ARBA00022679"/>
    </source>
</evidence>
<evidence type="ECO:0000256" key="7">
    <source>
        <dbReference type="ARBA" id="ARBA00022741"/>
    </source>
</evidence>
<keyword evidence="12" id="KW-0812">Transmembrane</keyword>
<evidence type="ECO:0000256" key="2">
    <source>
        <dbReference type="ARBA" id="ARBA00004651"/>
    </source>
</evidence>
<comment type="subcellular location">
    <subcellularLocation>
        <location evidence="2">Cell membrane</location>
        <topology evidence="2">Multi-pass membrane protein</topology>
    </subcellularLocation>
</comment>
<dbReference type="PROSITE" id="PS50109">
    <property type="entry name" value="HIS_KIN"/>
    <property type="match status" value="1"/>
</dbReference>
<dbReference type="PANTHER" id="PTHR45528">
    <property type="entry name" value="SENSOR HISTIDINE KINASE CPXA"/>
    <property type="match status" value="1"/>
</dbReference>
<dbReference type="InterPro" id="IPR005467">
    <property type="entry name" value="His_kinase_dom"/>
</dbReference>
<dbReference type="EC" id="2.7.13.3" evidence="3"/>
<evidence type="ECO:0000256" key="3">
    <source>
        <dbReference type="ARBA" id="ARBA00012438"/>
    </source>
</evidence>
<protein>
    <recommendedName>
        <fullName evidence="3">histidine kinase</fullName>
        <ecNumber evidence="3">2.7.13.3</ecNumber>
    </recommendedName>
</protein>
<evidence type="ECO:0000313" key="15">
    <source>
        <dbReference type="Proteomes" id="UP000244441"/>
    </source>
</evidence>
<keyword evidence="4" id="KW-1003">Cell membrane</keyword>
<keyword evidence="8" id="KW-0418">Kinase</keyword>
<evidence type="ECO:0000256" key="10">
    <source>
        <dbReference type="ARBA" id="ARBA00023012"/>
    </source>
</evidence>
<dbReference type="SUPFAM" id="SSF55874">
    <property type="entry name" value="ATPase domain of HSP90 chaperone/DNA topoisomerase II/histidine kinase"/>
    <property type="match status" value="1"/>
</dbReference>
<evidence type="ECO:0000256" key="11">
    <source>
        <dbReference type="ARBA" id="ARBA00023136"/>
    </source>
</evidence>
<dbReference type="SUPFAM" id="SSF47384">
    <property type="entry name" value="Homodimeric domain of signal transducing histidine kinase"/>
    <property type="match status" value="1"/>
</dbReference>
<dbReference type="InterPro" id="IPR036097">
    <property type="entry name" value="HisK_dim/P_sf"/>
</dbReference>
<evidence type="ECO:0000256" key="4">
    <source>
        <dbReference type="ARBA" id="ARBA00022475"/>
    </source>
</evidence>
<dbReference type="Gene3D" id="3.30.565.10">
    <property type="entry name" value="Histidine kinase-like ATPase, C-terminal domain"/>
    <property type="match status" value="1"/>
</dbReference>
<keyword evidence="12" id="KW-1133">Transmembrane helix</keyword>
<sequence length="429" mass="49231">MHTLSKSYRYHLTLWVALLGALLVCLFIGFKFVHFHFQLAQQQAVQLSEFTRRSITRLEANPNKFIGDNPVKLGNRKMQLVAGYDQLKQYVPYIPEQLTKLEKNKVSMVLDSFNGLFAIANFSIVYPVVFQGQDYFAFFRYKPDFNDEHLEAELAQSLQPVIFTSAFIIALLFFVQLIYTYKMDNNVRELADWAQNLSMKNQPQAPPQMRVQGLNPLATMVNNSLQAFNTVLEKEHSFARFTSHELRTQVAILSANMEILDAIMADLRPSERKVLFRMEQVVSDMKYQTEALLWISKQAEKDIEFSDCQLRKMIDKSVTDNQPLLLDKPVSIEIVGADQVISSHPTLLQIALNNLIRNAVQNTHQGKIVISLDNHSLTILNQDMTQDEQANSTEGFGIGLVIVEKIVERLKLSYQVEPLNNGRWVKLVW</sequence>
<keyword evidence="7" id="KW-0547">Nucleotide-binding</keyword>
<dbReference type="InterPro" id="IPR036890">
    <property type="entry name" value="HATPase_C_sf"/>
</dbReference>
<evidence type="ECO:0000313" key="14">
    <source>
        <dbReference type="EMBL" id="AWB66930.1"/>
    </source>
</evidence>
<dbReference type="GO" id="GO:0005524">
    <property type="term" value="F:ATP binding"/>
    <property type="evidence" value="ECO:0007669"/>
    <property type="project" value="UniProtKB-KW"/>
</dbReference>
<dbReference type="GO" id="GO:0005886">
    <property type="term" value="C:plasma membrane"/>
    <property type="evidence" value="ECO:0007669"/>
    <property type="project" value="UniProtKB-SubCell"/>
</dbReference>
<dbReference type="KEGG" id="cate:C2869_11000"/>
<keyword evidence="15" id="KW-1185">Reference proteome</keyword>
<keyword evidence="6" id="KW-0808">Transferase</keyword>
<dbReference type="Proteomes" id="UP000244441">
    <property type="component" value="Chromosome"/>
</dbReference>
<comment type="catalytic activity">
    <reaction evidence="1">
        <text>ATP + protein L-histidine = ADP + protein N-phospho-L-histidine.</text>
        <dbReference type="EC" id="2.7.13.3"/>
    </reaction>
</comment>
<reference evidence="14 15" key="1">
    <citation type="submission" date="2018-01" db="EMBL/GenBank/DDBJ databases">
        <title>Genome sequence of a Cantenovulum-like bacteria.</title>
        <authorList>
            <person name="Tan W.R."/>
            <person name="Lau N.-S."/>
            <person name="Go F."/>
            <person name="Amirul A.-A.A."/>
        </authorList>
    </citation>
    <scope>NUCLEOTIDE SEQUENCE [LARGE SCALE GENOMIC DNA]</scope>
    <source>
        <strain evidence="14 15">CCB-QB4</strain>
    </source>
</reference>
<organism evidence="14 15">
    <name type="scientific">Saccharobesus litoralis</name>
    <dbReference type="NCBI Taxonomy" id="2172099"/>
    <lineage>
        <taxon>Bacteria</taxon>
        <taxon>Pseudomonadati</taxon>
        <taxon>Pseudomonadota</taxon>
        <taxon>Gammaproteobacteria</taxon>
        <taxon>Alteromonadales</taxon>
        <taxon>Alteromonadaceae</taxon>
        <taxon>Saccharobesus</taxon>
    </lineage>
</organism>
<dbReference type="EMBL" id="CP026604">
    <property type="protein sequence ID" value="AWB66930.1"/>
    <property type="molecule type" value="Genomic_DNA"/>
</dbReference>
<keyword evidence="5" id="KW-0597">Phosphoprotein</keyword>
<proteinExistence type="predicted"/>
<evidence type="ECO:0000256" key="5">
    <source>
        <dbReference type="ARBA" id="ARBA00022553"/>
    </source>
</evidence>
<keyword evidence="10" id="KW-0902">Two-component regulatory system</keyword>
<evidence type="ECO:0000256" key="12">
    <source>
        <dbReference type="SAM" id="Phobius"/>
    </source>
</evidence>
<keyword evidence="11 12" id="KW-0472">Membrane</keyword>
<dbReference type="AlphaFoldDB" id="A0A2S0VS51"/>
<name>A0A2S0VS51_9ALTE</name>
<dbReference type="InterPro" id="IPR050398">
    <property type="entry name" value="HssS/ArlS-like"/>
</dbReference>
<evidence type="ECO:0000256" key="8">
    <source>
        <dbReference type="ARBA" id="ARBA00022777"/>
    </source>
</evidence>
<evidence type="ECO:0000256" key="9">
    <source>
        <dbReference type="ARBA" id="ARBA00022840"/>
    </source>
</evidence>
<dbReference type="GO" id="GO:0000155">
    <property type="term" value="F:phosphorelay sensor kinase activity"/>
    <property type="evidence" value="ECO:0007669"/>
    <property type="project" value="InterPro"/>
</dbReference>
<dbReference type="PANTHER" id="PTHR45528:SF1">
    <property type="entry name" value="SENSOR HISTIDINE KINASE CPXA"/>
    <property type="match status" value="1"/>
</dbReference>
<evidence type="ECO:0000256" key="1">
    <source>
        <dbReference type="ARBA" id="ARBA00000085"/>
    </source>
</evidence>